<dbReference type="Proteomes" id="UP000243217">
    <property type="component" value="Unassembled WGS sequence"/>
</dbReference>
<dbReference type="SUPFAM" id="SSF56235">
    <property type="entry name" value="N-terminal nucleophile aminohydrolases (Ntn hydrolases)"/>
    <property type="match status" value="1"/>
</dbReference>
<keyword evidence="4" id="KW-0645">Protease</keyword>
<evidence type="ECO:0000256" key="2">
    <source>
        <dbReference type="ARBA" id="ARBA00022801"/>
    </source>
</evidence>
<gene>
    <name evidence="4" type="ORF">THRCLA_09574</name>
</gene>
<accession>A0A1V9YVW1</accession>
<dbReference type="OrthoDB" id="63199at2759"/>
<sequence length="332" mass="37470">MTLFFIELINGCSDFLLNSTSNVLSGRSMDFIVDLHTTMEVVPIESKFIELTGHIWYNRYGFVSFNVENVPFAVDGLNTKGLSAAWLYLEGTKYPEYDVNDKRPAISNLCSYILGNYASIEQVIAGIKNIQPVGLDLSVLPQAQEAGWGPLKYLPMHLALHDAFGKSFVIEFLNGQTFVFDNPLGVLTNAPSLQQQLERLSTASPDMSYSSTDRFQRLVRLNAAFNQDEFDTDTITISSDNAQNGVTRALHLLNSVVQPLVAPSFASEWVLVRDHERKQLYVQSTQTSVLRRIALNQLEFTKGAIPMSWRLDHTVWFIDMENTSLHSIEKRY</sequence>
<proteinExistence type="inferred from homology"/>
<dbReference type="GO" id="GO:0008233">
    <property type="term" value="F:peptidase activity"/>
    <property type="evidence" value="ECO:0007669"/>
    <property type="project" value="UniProtKB-KW"/>
</dbReference>
<dbReference type="Gene3D" id="3.60.60.10">
    <property type="entry name" value="Penicillin V Acylase, Chain A"/>
    <property type="match status" value="1"/>
</dbReference>
<organism evidence="4 5">
    <name type="scientific">Thraustotheca clavata</name>
    <dbReference type="NCBI Taxonomy" id="74557"/>
    <lineage>
        <taxon>Eukaryota</taxon>
        <taxon>Sar</taxon>
        <taxon>Stramenopiles</taxon>
        <taxon>Oomycota</taxon>
        <taxon>Saprolegniomycetes</taxon>
        <taxon>Saprolegniales</taxon>
        <taxon>Achlyaceae</taxon>
        <taxon>Thraustotheca</taxon>
    </lineage>
</organism>
<name>A0A1V9YVW1_9STRA</name>
<dbReference type="AlphaFoldDB" id="A0A1V9YVW1"/>
<keyword evidence="5" id="KW-1185">Reference proteome</keyword>
<keyword evidence="2" id="KW-0378">Hydrolase</keyword>
<dbReference type="EMBL" id="JNBS01002658">
    <property type="protein sequence ID" value="OQR89797.1"/>
    <property type="molecule type" value="Genomic_DNA"/>
</dbReference>
<dbReference type="Pfam" id="PF02275">
    <property type="entry name" value="CBAH"/>
    <property type="match status" value="1"/>
</dbReference>
<evidence type="ECO:0000256" key="1">
    <source>
        <dbReference type="ARBA" id="ARBA00006625"/>
    </source>
</evidence>
<dbReference type="PANTHER" id="PTHR35527:SF2">
    <property type="entry name" value="HYDROLASE"/>
    <property type="match status" value="1"/>
</dbReference>
<evidence type="ECO:0000313" key="5">
    <source>
        <dbReference type="Proteomes" id="UP000243217"/>
    </source>
</evidence>
<reference evidence="4 5" key="1">
    <citation type="journal article" date="2014" name="Genome Biol. Evol.">
        <title>The secreted proteins of Achlya hypogyna and Thraustotheca clavata identify the ancestral oomycete secretome and reveal gene acquisitions by horizontal gene transfer.</title>
        <authorList>
            <person name="Misner I."/>
            <person name="Blouin N."/>
            <person name="Leonard G."/>
            <person name="Richards T.A."/>
            <person name="Lane C.E."/>
        </authorList>
    </citation>
    <scope>NUCLEOTIDE SEQUENCE [LARGE SCALE GENOMIC DNA]</scope>
    <source>
        <strain evidence="4 5">ATCC 34112</strain>
    </source>
</reference>
<comment type="caution">
    <text evidence="4">The sequence shown here is derived from an EMBL/GenBank/DDBJ whole genome shotgun (WGS) entry which is preliminary data.</text>
</comment>
<dbReference type="InterPro" id="IPR052193">
    <property type="entry name" value="Peptidase_C59"/>
</dbReference>
<protein>
    <submittedName>
        <fullName evidence="4">Cysteine protease family C59</fullName>
    </submittedName>
</protein>
<feature type="domain" description="Choloylglycine hydrolase/NAAA C-terminal" evidence="3">
    <location>
        <begin position="12"/>
        <end position="201"/>
    </location>
</feature>
<evidence type="ECO:0000313" key="4">
    <source>
        <dbReference type="EMBL" id="OQR89797.1"/>
    </source>
</evidence>
<dbReference type="GO" id="GO:0006508">
    <property type="term" value="P:proteolysis"/>
    <property type="evidence" value="ECO:0007669"/>
    <property type="project" value="UniProtKB-KW"/>
</dbReference>
<dbReference type="InterPro" id="IPR029132">
    <property type="entry name" value="CBAH/NAAA_C"/>
</dbReference>
<comment type="similarity">
    <text evidence="1">Belongs to the peptidase C59 family.</text>
</comment>
<dbReference type="InterPro" id="IPR029055">
    <property type="entry name" value="Ntn_hydrolases_N"/>
</dbReference>
<evidence type="ECO:0000259" key="3">
    <source>
        <dbReference type="Pfam" id="PF02275"/>
    </source>
</evidence>
<dbReference type="PANTHER" id="PTHR35527">
    <property type="entry name" value="CHOLOYLGLYCINE HYDROLASE"/>
    <property type="match status" value="1"/>
</dbReference>